<evidence type="ECO:0000256" key="4">
    <source>
        <dbReference type="SAM" id="Phobius"/>
    </source>
</evidence>
<accession>A0A852V6M0</accession>
<keyword evidence="4" id="KW-0812">Transmembrane</keyword>
<dbReference type="Proteomes" id="UP000576393">
    <property type="component" value="Unassembled WGS sequence"/>
</dbReference>
<feature type="transmembrane region" description="Helical" evidence="4">
    <location>
        <begin position="309"/>
        <end position="330"/>
    </location>
</feature>
<proteinExistence type="predicted"/>
<dbReference type="SUPFAM" id="SSF46894">
    <property type="entry name" value="C-terminal effector domain of the bipartite response regulators"/>
    <property type="match status" value="1"/>
</dbReference>
<dbReference type="GO" id="GO:0003677">
    <property type="term" value="F:DNA binding"/>
    <property type="evidence" value="ECO:0007669"/>
    <property type="project" value="UniProtKB-KW"/>
</dbReference>
<organism evidence="6 7">
    <name type="scientific">Streptosporangium sandarakinum</name>
    <dbReference type="NCBI Taxonomy" id="1260955"/>
    <lineage>
        <taxon>Bacteria</taxon>
        <taxon>Bacillati</taxon>
        <taxon>Actinomycetota</taxon>
        <taxon>Actinomycetes</taxon>
        <taxon>Streptosporangiales</taxon>
        <taxon>Streptosporangiaceae</taxon>
        <taxon>Streptosporangium</taxon>
    </lineage>
</organism>
<evidence type="ECO:0000256" key="1">
    <source>
        <dbReference type="ARBA" id="ARBA00023015"/>
    </source>
</evidence>
<feature type="transmembrane region" description="Helical" evidence="4">
    <location>
        <begin position="74"/>
        <end position="95"/>
    </location>
</feature>
<keyword evidence="2 6" id="KW-0238">DNA-binding</keyword>
<protein>
    <submittedName>
        <fullName evidence="6">DNA-binding CsgD family transcriptional regulator</fullName>
    </submittedName>
</protein>
<keyword evidence="1" id="KW-0805">Transcription regulation</keyword>
<keyword evidence="4" id="KW-1133">Transmembrane helix</keyword>
<evidence type="ECO:0000313" key="6">
    <source>
        <dbReference type="EMBL" id="NYF43796.1"/>
    </source>
</evidence>
<dbReference type="Pfam" id="PF00196">
    <property type="entry name" value="GerE"/>
    <property type="match status" value="1"/>
</dbReference>
<dbReference type="PANTHER" id="PTHR44688:SF16">
    <property type="entry name" value="DNA-BINDING TRANSCRIPTIONAL ACTIVATOR DEVR_DOSR"/>
    <property type="match status" value="1"/>
</dbReference>
<sequence length="443" mass="44211">MTAIARSPSAGRALAGAAGGVAVAALLAFRLAGHDEFVTDPVGVLALAAGATGAAVAATRLARVGNRRAGTLATWLCAALLAYLVLAAWAVWAVTAGHPTAALAVAAWNSAWIPPLALMQLTASAAIRTGARAPWTHPVLAVAIGTVTLANALLTTASEPFTGLPTIAPESWRTVIEPVGAFATLLGVLALLLVPVTLWRAALGSEGSARARIGIAAAGATAAPLTVCFCLLLAIARDPGAVEPSLGSVAFLVALAGASAFSTACALIAARGGVERRQVAIVVRGTGLAGAALAVIGTGTIIAAPGLRLGATSVAFLVAAVTAVVGGGAWTGTGRLTRILTPQVPQASQVPQAPNDKGLAAPTGGVPVTGLTPREAEVLAVLAEGASNAGIAAQLVVSERTVDAHLRAIFVKLGLTPDAETNRRVRATRIWLDHTAANRDHRG</sequence>
<name>A0A852V6M0_9ACTN</name>
<feature type="transmembrane region" description="Helical" evidence="4">
    <location>
        <begin position="101"/>
        <end position="127"/>
    </location>
</feature>
<dbReference type="Gene3D" id="1.10.10.10">
    <property type="entry name" value="Winged helix-like DNA-binding domain superfamily/Winged helix DNA-binding domain"/>
    <property type="match status" value="1"/>
</dbReference>
<feature type="transmembrane region" description="Helical" evidence="4">
    <location>
        <begin position="139"/>
        <end position="158"/>
    </location>
</feature>
<comment type="caution">
    <text evidence="6">The sequence shown here is derived from an EMBL/GenBank/DDBJ whole genome shotgun (WGS) entry which is preliminary data.</text>
</comment>
<gene>
    <name evidence="6" type="ORF">HDA43_006023</name>
</gene>
<dbReference type="SMART" id="SM00421">
    <property type="entry name" value="HTH_LUXR"/>
    <property type="match status" value="1"/>
</dbReference>
<dbReference type="EMBL" id="JACCCO010000003">
    <property type="protein sequence ID" value="NYF43796.1"/>
    <property type="molecule type" value="Genomic_DNA"/>
</dbReference>
<keyword evidence="4" id="KW-0472">Membrane</keyword>
<dbReference type="PANTHER" id="PTHR44688">
    <property type="entry name" value="DNA-BINDING TRANSCRIPTIONAL ACTIVATOR DEVR_DOSR"/>
    <property type="match status" value="1"/>
</dbReference>
<dbReference type="InterPro" id="IPR000792">
    <property type="entry name" value="Tscrpt_reg_LuxR_C"/>
</dbReference>
<feature type="transmembrane region" description="Helical" evidence="4">
    <location>
        <begin position="248"/>
        <end position="269"/>
    </location>
</feature>
<dbReference type="PROSITE" id="PS50043">
    <property type="entry name" value="HTH_LUXR_2"/>
    <property type="match status" value="1"/>
</dbReference>
<feature type="transmembrane region" description="Helical" evidence="4">
    <location>
        <begin position="178"/>
        <end position="201"/>
    </location>
</feature>
<feature type="transmembrane region" description="Helical" evidence="4">
    <location>
        <begin position="281"/>
        <end position="303"/>
    </location>
</feature>
<reference evidence="6 7" key="1">
    <citation type="submission" date="2020-07" db="EMBL/GenBank/DDBJ databases">
        <title>Sequencing the genomes of 1000 actinobacteria strains.</title>
        <authorList>
            <person name="Klenk H.-P."/>
        </authorList>
    </citation>
    <scope>NUCLEOTIDE SEQUENCE [LARGE SCALE GENOMIC DNA]</scope>
    <source>
        <strain evidence="6 7">DSM 45763</strain>
    </source>
</reference>
<feature type="transmembrane region" description="Helical" evidence="4">
    <location>
        <begin position="12"/>
        <end position="32"/>
    </location>
</feature>
<dbReference type="AlphaFoldDB" id="A0A852V6M0"/>
<evidence type="ECO:0000259" key="5">
    <source>
        <dbReference type="PROSITE" id="PS50043"/>
    </source>
</evidence>
<evidence type="ECO:0000313" key="7">
    <source>
        <dbReference type="Proteomes" id="UP000576393"/>
    </source>
</evidence>
<dbReference type="InterPro" id="IPR016032">
    <property type="entry name" value="Sig_transdc_resp-reg_C-effctor"/>
</dbReference>
<dbReference type="CDD" id="cd06170">
    <property type="entry name" value="LuxR_C_like"/>
    <property type="match status" value="1"/>
</dbReference>
<dbReference type="InterPro" id="IPR036388">
    <property type="entry name" value="WH-like_DNA-bd_sf"/>
</dbReference>
<evidence type="ECO:0000256" key="3">
    <source>
        <dbReference type="ARBA" id="ARBA00023163"/>
    </source>
</evidence>
<dbReference type="GO" id="GO:0006355">
    <property type="term" value="P:regulation of DNA-templated transcription"/>
    <property type="evidence" value="ECO:0007669"/>
    <property type="project" value="InterPro"/>
</dbReference>
<feature type="transmembrane region" description="Helical" evidence="4">
    <location>
        <begin position="213"/>
        <end position="236"/>
    </location>
</feature>
<dbReference type="PRINTS" id="PR00038">
    <property type="entry name" value="HTHLUXR"/>
</dbReference>
<dbReference type="RefSeq" id="WP_246424754.1">
    <property type="nucleotide sequence ID" value="NZ_JACCCO010000003.1"/>
</dbReference>
<feature type="domain" description="HTH luxR-type" evidence="5">
    <location>
        <begin position="364"/>
        <end position="429"/>
    </location>
</feature>
<dbReference type="PROSITE" id="PS00622">
    <property type="entry name" value="HTH_LUXR_1"/>
    <property type="match status" value="1"/>
</dbReference>
<evidence type="ECO:0000256" key="2">
    <source>
        <dbReference type="ARBA" id="ARBA00023125"/>
    </source>
</evidence>
<keyword evidence="3" id="KW-0804">Transcription</keyword>
<keyword evidence="7" id="KW-1185">Reference proteome</keyword>
<feature type="transmembrane region" description="Helical" evidence="4">
    <location>
        <begin position="44"/>
        <end position="62"/>
    </location>
</feature>